<keyword evidence="6" id="KW-1185">Reference proteome</keyword>
<dbReference type="PRINTS" id="PR00038">
    <property type="entry name" value="HTHLUXR"/>
</dbReference>
<dbReference type="Pfam" id="PF00196">
    <property type="entry name" value="GerE"/>
    <property type="match status" value="1"/>
</dbReference>
<dbReference type="PROSITE" id="PS00622">
    <property type="entry name" value="HTH_LUXR_1"/>
    <property type="match status" value="1"/>
</dbReference>
<name>H8L4L0_FRAAD</name>
<dbReference type="Gene3D" id="3.30.450.80">
    <property type="entry name" value="Transcription factor LuxR-like, autoinducer-binding domain"/>
    <property type="match status" value="1"/>
</dbReference>
<dbReference type="AlphaFoldDB" id="H8L4L0"/>
<keyword evidence="1" id="KW-0805">Transcription regulation</keyword>
<evidence type="ECO:0000256" key="3">
    <source>
        <dbReference type="ARBA" id="ARBA00023163"/>
    </source>
</evidence>
<evidence type="ECO:0000259" key="4">
    <source>
        <dbReference type="PROSITE" id="PS50043"/>
    </source>
</evidence>
<dbReference type="PANTHER" id="PTHR44688:SF25">
    <property type="entry name" value="HTH LUXR-TYPE DOMAIN-CONTAINING PROTEIN"/>
    <property type="match status" value="1"/>
</dbReference>
<reference evidence="5" key="1">
    <citation type="submission" date="2012-02" db="EMBL/GenBank/DDBJ databases">
        <title>The complete genome of Frateuria aurantia DSM 6220.</title>
        <authorList>
            <consortium name="US DOE Joint Genome Institute (JGI-PGF)"/>
            <person name="Lucas S."/>
            <person name="Copeland A."/>
            <person name="Lapidus A."/>
            <person name="Glavina del Rio T."/>
            <person name="Dalin E."/>
            <person name="Tice H."/>
            <person name="Bruce D."/>
            <person name="Goodwin L."/>
            <person name="Pitluck S."/>
            <person name="Peters L."/>
            <person name="Ovchinnikova G."/>
            <person name="Teshima H."/>
            <person name="Kyrpides N."/>
            <person name="Mavromatis K."/>
            <person name="Ivanova N."/>
            <person name="Brettin T."/>
            <person name="Detter J.C."/>
            <person name="Han C."/>
            <person name="Larimer F."/>
            <person name="Land M."/>
            <person name="Hauser L."/>
            <person name="Markowitz V."/>
            <person name="Cheng J.-F."/>
            <person name="Hugenholtz P."/>
            <person name="Woyke T."/>
            <person name="Wu D."/>
            <person name="Brambilla E."/>
            <person name="Klenk H.-P."/>
            <person name="Eisen J.A."/>
        </authorList>
    </citation>
    <scope>NUCLEOTIDE SEQUENCE</scope>
    <source>
        <strain evidence="5">DSM 6220</strain>
    </source>
</reference>
<feature type="domain" description="HTH luxR-type" evidence="4">
    <location>
        <begin position="173"/>
        <end position="238"/>
    </location>
</feature>
<dbReference type="GO" id="GO:0003677">
    <property type="term" value="F:DNA binding"/>
    <property type="evidence" value="ECO:0007669"/>
    <property type="project" value="UniProtKB-KW"/>
</dbReference>
<sequence>MDAPTFELLSGLVSKEGPVADERAVHGLIGRLSSALGFRYHAYAIITRLPLSRRMVWVKDGCPSGWMAHYQARRYYRVDPVLRQGLAGKSRMLWSDAMFSDAGALWSDARMAGLRYGMSLAAWDRTGALGLYSLARDAEPISAPEQGRISLHASWLMASCHPLLVAQLQRRDPRWRDVVLTPREREVLIWSADGKTAFEVAMIMGISERTVNFHLGHIISKFQASNKTQAIVAAVSSGLVSSW</sequence>
<dbReference type="STRING" id="767434.Fraau_1240"/>
<evidence type="ECO:0000256" key="2">
    <source>
        <dbReference type="ARBA" id="ARBA00023125"/>
    </source>
</evidence>
<dbReference type="GO" id="GO:0006355">
    <property type="term" value="P:regulation of DNA-templated transcription"/>
    <property type="evidence" value="ECO:0007669"/>
    <property type="project" value="InterPro"/>
</dbReference>
<protein>
    <submittedName>
        <fullName evidence="5">DNA-binding protein with HTH domain</fullName>
    </submittedName>
</protein>
<dbReference type="RefSeq" id="WP_014402690.1">
    <property type="nucleotide sequence ID" value="NC_017033.1"/>
</dbReference>
<evidence type="ECO:0000313" key="6">
    <source>
        <dbReference type="Proteomes" id="UP000005234"/>
    </source>
</evidence>
<dbReference type="SUPFAM" id="SSF75516">
    <property type="entry name" value="Pheromone-binding domain of LuxR-like quorum-sensing transcription factors"/>
    <property type="match status" value="1"/>
</dbReference>
<keyword evidence="2 5" id="KW-0238">DNA-binding</keyword>
<dbReference type="eggNOG" id="COG2197">
    <property type="taxonomic scope" value="Bacteria"/>
</dbReference>
<dbReference type="InterPro" id="IPR000792">
    <property type="entry name" value="Tscrpt_reg_LuxR_C"/>
</dbReference>
<dbReference type="Pfam" id="PF03472">
    <property type="entry name" value="Autoind_bind"/>
    <property type="match status" value="1"/>
</dbReference>
<dbReference type="InterPro" id="IPR005143">
    <property type="entry name" value="TF_LuxR_autoind-bd_dom"/>
</dbReference>
<dbReference type="OrthoDB" id="9774661at2"/>
<evidence type="ECO:0000256" key="1">
    <source>
        <dbReference type="ARBA" id="ARBA00023015"/>
    </source>
</evidence>
<dbReference type="PANTHER" id="PTHR44688">
    <property type="entry name" value="DNA-BINDING TRANSCRIPTIONAL ACTIVATOR DEVR_DOSR"/>
    <property type="match status" value="1"/>
</dbReference>
<dbReference type="Gene3D" id="1.10.10.10">
    <property type="entry name" value="Winged helix-like DNA-binding domain superfamily/Winged helix DNA-binding domain"/>
    <property type="match status" value="1"/>
</dbReference>
<proteinExistence type="predicted"/>
<gene>
    <name evidence="5" type="ordered locus">Fraau_1240</name>
</gene>
<dbReference type="SMART" id="SM00421">
    <property type="entry name" value="HTH_LUXR"/>
    <property type="match status" value="1"/>
</dbReference>
<dbReference type="PROSITE" id="PS50043">
    <property type="entry name" value="HTH_LUXR_2"/>
    <property type="match status" value="1"/>
</dbReference>
<dbReference type="Proteomes" id="UP000005234">
    <property type="component" value="Chromosome"/>
</dbReference>
<dbReference type="SUPFAM" id="SSF46894">
    <property type="entry name" value="C-terminal effector domain of the bipartite response regulators"/>
    <property type="match status" value="1"/>
</dbReference>
<dbReference type="InterPro" id="IPR036693">
    <property type="entry name" value="TF_LuxR_autoind-bd_dom_sf"/>
</dbReference>
<evidence type="ECO:0000313" key="5">
    <source>
        <dbReference type="EMBL" id="AFC85684.1"/>
    </source>
</evidence>
<dbReference type="EMBL" id="CP003350">
    <property type="protein sequence ID" value="AFC85684.1"/>
    <property type="molecule type" value="Genomic_DNA"/>
</dbReference>
<keyword evidence="3" id="KW-0804">Transcription</keyword>
<dbReference type="HOGENOM" id="CLU_072786_7_1_6"/>
<organism evidence="5 6">
    <name type="scientific">Frateuria aurantia (strain ATCC 33424 / DSM 6220 / KCTC 2777 / LMG 1558 / NBRC 3245 / NCIMB 13370)</name>
    <name type="common">Acetobacter aurantius</name>
    <dbReference type="NCBI Taxonomy" id="767434"/>
    <lineage>
        <taxon>Bacteria</taxon>
        <taxon>Pseudomonadati</taxon>
        <taxon>Pseudomonadota</taxon>
        <taxon>Gammaproteobacteria</taxon>
        <taxon>Lysobacterales</taxon>
        <taxon>Rhodanobacteraceae</taxon>
        <taxon>Frateuria</taxon>
    </lineage>
</organism>
<dbReference type="InterPro" id="IPR016032">
    <property type="entry name" value="Sig_transdc_resp-reg_C-effctor"/>
</dbReference>
<accession>H8L4L0</accession>
<dbReference type="InterPro" id="IPR036388">
    <property type="entry name" value="WH-like_DNA-bd_sf"/>
</dbReference>
<dbReference type="KEGG" id="fau:Fraau_1240"/>
<dbReference type="CDD" id="cd06170">
    <property type="entry name" value="LuxR_C_like"/>
    <property type="match status" value="1"/>
</dbReference>